<dbReference type="InterPro" id="IPR023394">
    <property type="entry name" value="Sec7_C_sf"/>
</dbReference>
<feature type="compositionally biased region" description="Low complexity" evidence="1">
    <location>
        <begin position="70"/>
        <end position="90"/>
    </location>
</feature>
<dbReference type="InterPro" id="IPR011993">
    <property type="entry name" value="PH-like_dom_sf"/>
</dbReference>
<dbReference type="SUPFAM" id="SSF50729">
    <property type="entry name" value="PH domain-like"/>
    <property type="match status" value="1"/>
</dbReference>
<feature type="region of interest" description="Disordered" evidence="1">
    <location>
        <begin position="275"/>
        <end position="316"/>
    </location>
</feature>
<organism evidence="5 6">
    <name type="scientific">Skeletonema marinoi</name>
    <dbReference type="NCBI Taxonomy" id="267567"/>
    <lineage>
        <taxon>Eukaryota</taxon>
        <taxon>Sar</taxon>
        <taxon>Stramenopiles</taxon>
        <taxon>Ochrophyta</taxon>
        <taxon>Bacillariophyta</taxon>
        <taxon>Coscinodiscophyceae</taxon>
        <taxon>Thalassiosirophycidae</taxon>
        <taxon>Thalassiosirales</taxon>
        <taxon>Skeletonemataceae</taxon>
        <taxon>Skeletonema</taxon>
        <taxon>Skeletonema marinoi-dohrnii complex</taxon>
    </lineage>
</organism>
<dbReference type="Pfam" id="PF12783">
    <property type="entry name" value="Sec7-like_HUS"/>
    <property type="match status" value="1"/>
</dbReference>
<feature type="domain" description="PH" evidence="2">
    <location>
        <begin position="1754"/>
        <end position="1853"/>
    </location>
</feature>
<feature type="region of interest" description="Disordered" evidence="1">
    <location>
        <begin position="416"/>
        <end position="436"/>
    </location>
</feature>
<reference evidence="5" key="1">
    <citation type="submission" date="2023-06" db="EMBL/GenBank/DDBJ databases">
        <title>Survivors Of The Sea: Transcriptome response of Skeletonema marinoi to long-term dormancy.</title>
        <authorList>
            <person name="Pinder M.I.M."/>
            <person name="Kourtchenko O."/>
            <person name="Robertson E.K."/>
            <person name="Larsson T."/>
            <person name="Maumus F."/>
            <person name="Osuna-Cruz C.M."/>
            <person name="Vancaester E."/>
            <person name="Stenow R."/>
            <person name="Vandepoele K."/>
            <person name="Ploug H."/>
            <person name="Bruchert V."/>
            <person name="Godhe A."/>
            <person name="Topel M."/>
        </authorList>
    </citation>
    <scope>NUCLEOTIDE SEQUENCE</scope>
    <source>
        <strain evidence="5">R05AC</strain>
    </source>
</reference>
<dbReference type="PROSITE" id="PS51498">
    <property type="entry name" value="MABP"/>
    <property type="match status" value="1"/>
</dbReference>
<feature type="region of interest" description="Disordered" evidence="1">
    <location>
        <begin position="1537"/>
        <end position="1558"/>
    </location>
</feature>
<dbReference type="SUPFAM" id="SSF48425">
    <property type="entry name" value="Sec7 domain"/>
    <property type="match status" value="1"/>
</dbReference>
<feature type="compositionally biased region" description="Basic and acidic residues" evidence="1">
    <location>
        <begin position="600"/>
        <end position="621"/>
    </location>
</feature>
<dbReference type="Gene3D" id="2.100.10.50">
    <property type="match status" value="1"/>
</dbReference>
<evidence type="ECO:0000259" key="2">
    <source>
        <dbReference type="PROSITE" id="PS50003"/>
    </source>
</evidence>
<dbReference type="Proteomes" id="UP001224775">
    <property type="component" value="Unassembled WGS sequence"/>
</dbReference>
<feature type="domain" description="SEC7" evidence="3">
    <location>
        <begin position="1324"/>
        <end position="1530"/>
    </location>
</feature>
<feature type="compositionally biased region" description="Low complexity" evidence="1">
    <location>
        <begin position="114"/>
        <end position="128"/>
    </location>
</feature>
<dbReference type="Gene3D" id="1.10.220.20">
    <property type="match status" value="1"/>
</dbReference>
<comment type="caution">
    <text evidence="5">The sequence shown here is derived from an EMBL/GenBank/DDBJ whole genome shotgun (WGS) entry which is preliminary data.</text>
</comment>
<evidence type="ECO:0000313" key="5">
    <source>
        <dbReference type="EMBL" id="KAK1732480.1"/>
    </source>
</evidence>
<dbReference type="GO" id="GO:0005737">
    <property type="term" value="C:cytoplasm"/>
    <property type="evidence" value="ECO:0007669"/>
    <property type="project" value="UniProtKB-ARBA"/>
</dbReference>
<feature type="region of interest" description="Disordered" evidence="1">
    <location>
        <begin position="1686"/>
        <end position="1706"/>
    </location>
</feature>
<feature type="compositionally biased region" description="Low complexity" evidence="1">
    <location>
        <begin position="586"/>
        <end position="598"/>
    </location>
</feature>
<dbReference type="PANTHER" id="PTHR10663:SF395">
    <property type="entry name" value="SEC7 DOMAIN CONTAINING PROTEIN"/>
    <property type="match status" value="1"/>
</dbReference>
<dbReference type="PROSITE" id="PS50003">
    <property type="entry name" value="PH_DOMAIN"/>
    <property type="match status" value="1"/>
</dbReference>
<dbReference type="PANTHER" id="PTHR10663">
    <property type="entry name" value="GUANYL-NUCLEOTIDE EXCHANGE FACTOR"/>
    <property type="match status" value="1"/>
</dbReference>
<protein>
    <submittedName>
        <fullName evidence="5">Guanine nucleotide exchange factor</fullName>
    </submittedName>
</protein>
<evidence type="ECO:0000259" key="3">
    <source>
        <dbReference type="PROSITE" id="PS50190"/>
    </source>
</evidence>
<name>A0AAD9D4C1_9STRA</name>
<feature type="compositionally biased region" description="Polar residues" evidence="1">
    <location>
        <begin position="1306"/>
        <end position="1319"/>
    </location>
</feature>
<feature type="compositionally biased region" description="Low complexity" evidence="1">
    <location>
        <begin position="275"/>
        <end position="287"/>
    </location>
</feature>
<sequence length="1875" mass="207533">MKTTTAAAASTSDGMEEASRLVESIRCQLTEGDAPSGNFDNYPDITANINRNKTRRIHDNNNNITIQYNNNDGASVTASEPSVSSSSVGVDRLPRPKQLRFPPRPPSNALSPRSSFTNNSNSFGSSKQDMSSLSIAYSSSACFTIGSELMGTSALADLCSQTVESVDRNNHFNSGSSSENAQQPPLQQPSNNGEQKDTSSNFLWDDTDINNMGSFSFEVEEEGESTSKKKTSLPTTLEGKQIEKPAATSKEPNQNEMGNQKRRTVMFGSEYARILSSSSPLSPSNSNGQRSNNARKMRQSIKARFTSSNKESVESGGSNGLLLSLDDCPNTVATAAITDVIITSGSNVIPPKGYYRAFPIGKKKDELLYVNVKKEPNWDRAVQRPCVTAICVIYPDRNEFVPPGFSVVRYYQPSDEKSGADNSSNLASPANVNPSNSGERVYLCYRRSREGNPLTGLTCLQPSKGDVIPEGFTVLEKTPRNFLADLTANSDQPLFLAYRQRLENLECLRPLPLVLSVLQSKQDLVRKELKAYYCTGGTVVASDVGRLHIMDRSTHNILSSSSAQSRLNLIQMAREGSSGSGTAVPSWISSTSSHSSLSQIKEKDKSEDSIHSSGSDLREDPTSFFGDSNSVGSSPSQKSCASLGTPNSKVNNSPLLRQFDDTVQASLDTMHFIPSIECANSAMPESVLQSRIAIISPILTACYTSQGGSALVAVEGLTKLLNDTDFFAQDVADANNVLEASSRLTLIDLAVQVVCDVATTTSRETYFRSCVDFVSDAVRYADGRLNDRTTGFIMRFYLFVYYFGASVPTSGWPFIRDDYLLSDEIGDSIVGVYLPGGAPQAAAIALREFVSIMLASIRTLKEPEGDFLSDTDNAEDEMNSVEKQSGKITSDAAETAIDKVDLANYTQLALYQIHRSGGSELFWHDMINQCGMGLFGSNESSNQMAIHANIISFAILASFIKIASGKVRIISKNADPVPRDVASKLLSLELLFHFIKMWHAAVYPEDTVTCTEERDLFEPTISETEMKDTKAMTTMVYLIRRMVVPTMLSNTSASIEDCRVYQRVLRITSHLWCNSYYRRKMKVDLAILIEHFVLKILCLGPQINPSKGSFDDGTIPIASGEMPSLSNQQLAVLEELKVWFSNPKAALDLYVNYDSPEEMLPSAYCKLLNKLVEALCTLGEKCATIVSDHGRFASISASPKKSTPLRKESDMAQVREAALGMRNMCFDVIALVVKSMMDCSENLQQNQHHLLHSQSDSFDIGQSFSNEMSPPLAMLGVAEDDNIVDYWHTSIEKRKTSLHPAVSAPNEETSQSAASSLELKQSKSGESRSQKPESLETAFELISRKGLKKGIDYLIAKNLLTRSPKHVSSFLRVHQSSIDPVILGEYLGEGGIDGIDKDYWNLIRFYYVRAVSFVGMNIEKALRHFLTNCGFRLPGEAQRIDRVISTFSQCYWEDNAGDIANCPFQDQDTCFLVAFAIIMLNTDLHKSQPSKSKTLKRMTRSEFIANLRHVCAADKFQSYIYDIYDAIEMTPILVTPNSPQRAKKKKRRGQGNTSSLPFKHDKDYATSLQAWVKSTKSTQELLRTLADQNDNDFTSFDDQGDEEMDLWYVTHQMFSANWHHIHGLINATVENAHIDISGLDAAIAALEYSLCTASYLDMTIELAAFSKLLERLNRFNGLKVNMEEGAAHSSDENETSSKAVESPSANVQKVDQVRSLTKQLQTSLFVDDTKVQTMKLVANRIRNGEVLLNDPSRSFVREADLVKRHQLAGRSSTYRFFLFSDVLVYAHKSSQGDYVVHEELPLHLMKIEDIDFQSSKSKHHSFYIHHPNKSFAVITCGKAEKKLWMEDIRSSISSEISRKAKVEGARLKRVKKSAK</sequence>
<feature type="compositionally biased region" description="Polar residues" evidence="1">
    <location>
        <begin position="1696"/>
        <end position="1706"/>
    </location>
</feature>
<accession>A0AAD9D4C1</accession>
<dbReference type="Gene3D" id="2.30.29.30">
    <property type="entry name" value="Pleckstrin-homology domain (PH domain)/Phosphotyrosine-binding domain (PTB)"/>
    <property type="match status" value="1"/>
</dbReference>
<feature type="region of interest" description="Disordered" evidence="1">
    <location>
        <begin position="167"/>
        <end position="206"/>
    </location>
</feature>
<dbReference type="SMART" id="SM00222">
    <property type="entry name" value="Sec7"/>
    <property type="match status" value="1"/>
</dbReference>
<feature type="region of interest" description="Disordered" evidence="1">
    <location>
        <begin position="1297"/>
        <end position="1335"/>
    </location>
</feature>
<feature type="region of interest" description="Disordered" evidence="1">
    <location>
        <begin position="218"/>
        <end position="261"/>
    </location>
</feature>
<dbReference type="GO" id="GO:0032012">
    <property type="term" value="P:regulation of ARF protein signal transduction"/>
    <property type="evidence" value="ECO:0007669"/>
    <property type="project" value="InterPro"/>
</dbReference>
<keyword evidence="6" id="KW-1185">Reference proteome</keyword>
<feature type="compositionally biased region" description="Polar residues" evidence="1">
    <location>
        <begin position="171"/>
        <end position="202"/>
    </location>
</feature>
<dbReference type="GO" id="GO:0005085">
    <property type="term" value="F:guanyl-nucleotide exchange factor activity"/>
    <property type="evidence" value="ECO:0007669"/>
    <property type="project" value="InterPro"/>
</dbReference>
<evidence type="ECO:0000259" key="4">
    <source>
        <dbReference type="PROSITE" id="PS51498"/>
    </source>
</evidence>
<proteinExistence type="predicted"/>
<dbReference type="InterPro" id="IPR032691">
    <property type="entry name" value="Mon2/Sec7/BIG1-like_HUS"/>
</dbReference>
<feature type="region of interest" description="Disordered" evidence="1">
    <location>
        <begin position="70"/>
        <end position="128"/>
    </location>
</feature>
<gene>
    <name evidence="5" type="ORF">QTG54_016874</name>
</gene>
<dbReference type="Pfam" id="PF01369">
    <property type="entry name" value="Sec7"/>
    <property type="match status" value="1"/>
</dbReference>
<dbReference type="SMART" id="SM00233">
    <property type="entry name" value="PH"/>
    <property type="match status" value="1"/>
</dbReference>
<dbReference type="EMBL" id="JATAAI010000066">
    <property type="protein sequence ID" value="KAK1732480.1"/>
    <property type="molecule type" value="Genomic_DNA"/>
</dbReference>
<dbReference type="InterPro" id="IPR000904">
    <property type="entry name" value="Sec7_dom"/>
</dbReference>
<evidence type="ECO:0000313" key="6">
    <source>
        <dbReference type="Proteomes" id="UP001224775"/>
    </source>
</evidence>
<dbReference type="Gene3D" id="1.10.1000.11">
    <property type="entry name" value="Arf Nucleotide-binding Site Opener,domain 2"/>
    <property type="match status" value="1"/>
</dbReference>
<dbReference type="PROSITE" id="PS50190">
    <property type="entry name" value="SEC7"/>
    <property type="match status" value="1"/>
</dbReference>
<feature type="compositionally biased region" description="Polar residues" evidence="1">
    <location>
        <begin position="420"/>
        <end position="436"/>
    </location>
</feature>
<feature type="compositionally biased region" description="Polar residues" evidence="1">
    <location>
        <begin position="625"/>
        <end position="654"/>
    </location>
</feature>
<evidence type="ECO:0000256" key="1">
    <source>
        <dbReference type="SAM" id="MobiDB-lite"/>
    </source>
</evidence>
<dbReference type="InterPro" id="IPR023341">
    <property type="entry name" value="MABP"/>
</dbReference>
<dbReference type="InterPro" id="IPR035999">
    <property type="entry name" value="Sec7_dom_sf"/>
</dbReference>
<dbReference type="InterPro" id="IPR001849">
    <property type="entry name" value="PH_domain"/>
</dbReference>
<feature type="compositionally biased region" description="Basic and acidic residues" evidence="1">
    <location>
        <begin position="1320"/>
        <end position="1334"/>
    </location>
</feature>
<feature type="region of interest" description="Disordered" evidence="1">
    <location>
        <begin position="574"/>
        <end position="654"/>
    </location>
</feature>
<feature type="domain" description="MABP" evidence="4">
    <location>
        <begin position="334"/>
        <end position="502"/>
    </location>
</feature>